<evidence type="ECO:0000256" key="4">
    <source>
        <dbReference type="SAM" id="SignalP"/>
    </source>
</evidence>
<gene>
    <name evidence="5" type="ORF">Zmor_018939</name>
</gene>
<feature type="signal peptide" evidence="4">
    <location>
        <begin position="1"/>
        <end position="22"/>
    </location>
</feature>
<dbReference type="Proteomes" id="UP001168821">
    <property type="component" value="Unassembled WGS sequence"/>
</dbReference>
<evidence type="ECO:0000256" key="1">
    <source>
        <dbReference type="ARBA" id="ARBA00022614"/>
    </source>
</evidence>
<accession>A0AA38IC68</accession>
<keyword evidence="3" id="KW-0677">Repeat</keyword>
<evidence type="ECO:0000256" key="2">
    <source>
        <dbReference type="ARBA" id="ARBA00022729"/>
    </source>
</evidence>
<sequence>MKCISKKIVFVCFALVFAPTECDHVDRVNITCVLRSAPDWQTTTTYSLNVGVDKIKDSYCPRNSTKLKDIHIEGTIKVLYEDSFKDIINFAGIELQNAGLEELQPGTFKDFPELQRVILLENRLTEIKTGTFVNLRLTALNLDRNFISVLQPGAFQNVSITIQLQLYENRLTEIRQGVFQNVSVRDLILSRNGISRIEPGAFAGLHAVYSTMFVPGICLYLSDNSIKRLDPQVFDNEEIRTLDLINSSISILRSGDLNNLPNLRVLYLCRNGIKEVPEGVFNGSKIEVLDLSQNEISVIANGAFDGMTRLRKFVIYHNKLKEWDGGWFRGLPVATISASYNDIEVICAESFVDVPEGIVVKLDHNKIRNISDGAFVGLRSLKDLDLSYNEISEWKIDFLKKVFIRFKVDLRGNKINCSEMEPELQKLPARGVIYLDCLIMYNRFPFSDMF</sequence>
<dbReference type="InterPro" id="IPR001611">
    <property type="entry name" value="Leu-rich_rpt"/>
</dbReference>
<dbReference type="EMBL" id="JALNTZ010000005">
    <property type="protein sequence ID" value="KAJ3653020.1"/>
    <property type="molecule type" value="Genomic_DNA"/>
</dbReference>
<organism evidence="5 6">
    <name type="scientific">Zophobas morio</name>
    <dbReference type="NCBI Taxonomy" id="2755281"/>
    <lineage>
        <taxon>Eukaryota</taxon>
        <taxon>Metazoa</taxon>
        <taxon>Ecdysozoa</taxon>
        <taxon>Arthropoda</taxon>
        <taxon>Hexapoda</taxon>
        <taxon>Insecta</taxon>
        <taxon>Pterygota</taxon>
        <taxon>Neoptera</taxon>
        <taxon>Endopterygota</taxon>
        <taxon>Coleoptera</taxon>
        <taxon>Polyphaga</taxon>
        <taxon>Cucujiformia</taxon>
        <taxon>Tenebrionidae</taxon>
        <taxon>Zophobas</taxon>
    </lineage>
</organism>
<keyword evidence="2 4" id="KW-0732">Signal</keyword>
<evidence type="ECO:0000313" key="5">
    <source>
        <dbReference type="EMBL" id="KAJ3653020.1"/>
    </source>
</evidence>
<evidence type="ECO:0000313" key="6">
    <source>
        <dbReference type="Proteomes" id="UP001168821"/>
    </source>
</evidence>
<evidence type="ECO:0000256" key="3">
    <source>
        <dbReference type="ARBA" id="ARBA00022737"/>
    </source>
</evidence>
<dbReference type="InterPro" id="IPR003591">
    <property type="entry name" value="Leu-rich_rpt_typical-subtyp"/>
</dbReference>
<dbReference type="Pfam" id="PF13306">
    <property type="entry name" value="LRR_5"/>
    <property type="match status" value="1"/>
</dbReference>
<dbReference type="InterPro" id="IPR050467">
    <property type="entry name" value="LRFN"/>
</dbReference>
<proteinExistence type="predicted"/>
<dbReference type="Pfam" id="PF13855">
    <property type="entry name" value="LRR_8"/>
    <property type="match status" value="3"/>
</dbReference>
<dbReference type="SMART" id="SM00369">
    <property type="entry name" value="LRR_TYP"/>
    <property type="match status" value="10"/>
</dbReference>
<keyword evidence="1" id="KW-0433">Leucine-rich repeat</keyword>
<feature type="chain" id="PRO_5041456289" evidence="4">
    <location>
        <begin position="23"/>
        <end position="450"/>
    </location>
</feature>
<dbReference type="AlphaFoldDB" id="A0AA38IC68"/>
<keyword evidence="6" id="KW-1185">Reference proteome</keyword>
<protein>
    <submittedName>
        <fullName evidence="5">Uncharacterized protein</fullName>
    </submittedName>
</protein>
<reference evidence="5" key="1">
    <citation type="journal article" date="2023" name="G3 (Bethesda)">
        <title>Whole genome assemblies of Zophobas morio and Tenebrio molitor.</title>
        <authorList>
            <person name="Kaur S."/>
            <person name="Stinson S.A."/>
            <person name="diCenzo G.C."/>
        </authorList>
    </citation>
    <scope>NUCLEOTIDE SEQUENCE</scope>
    <source>
        <strain evidence="5">QUZm001</strain>
    </source>
</reference>
<dbReference type="InterPro" id="IPR026906">
    <property type="entry name" value="LRR_5"/>
</dbReference>
<dbReference type="SUPFAM" id="SSF52058">
    <property type="entry name" value="L domain-like"/>
    <property type="match status" value="1"/>
</dbReference>
<comment type="caution">
    <text evidence="5">The sequence shown here is derived from an EMBL/GenBank/DDBJ whole genome shotgun (WGS) entry which is preliminary data.</text>
</comment>
<name>A0AA38IC68_9CUCU</name>
<dbReference type="PANTHER" id="PTHR45842">
    <property type="entry name" value="SYNAPTIC ADHESION-LIKE MOLECULE SALM"/>
    <property type="match status" value="1"/>
</dbReference>
<dbReference type="PROSITE" id="PS51450">
    <property type="entry name" value="LRR"/>
    <property type="match status" value="1"/>
</dbReference>
<dbReference type="InterPro" id="IPR032675">
    <property type="entry name" value="LRR_dom_sf"/>
</dbReference>
<dbReference type="Gene3D" id="3.80.10.10">
    <property type="entry name" value="Ribonuclease Inhibitor"/>
    <property type="match status" value="3"/>
</dbReference>